<dbReference type="GO" id="GO:0007165">
    <property type="term" value="P:signal transduction"/>
    <property type="evidence" value="ECO:0007669"/>
    <property type="project" value="UniProtKB-KW"/>
</dbReference>
<evidence type="ECO:0000256" key="2">
    <source>
        <dbReference type="ARBA" id="ARBA00022692"/>
    </source>
</evidence>
<dbReference type="CDD" id="cd06225">
    <property type="entry name" value="HAMP"/>
    <property type="match status" value="2"/>
</dbReference>
<feature type="domain" description="HAMP" evidence="11">
    <location>
        <begin position="322"/>
        <end position="374"/>
    </location>
</feature>
<dbReference type="Pfam" id="PF00015">
    <property type="entry name" value="MCPsignal"/>
    <property type="match status" value="1"/>
</dbReference>
<comment type="similarity">
    <text evidence="6">Belongs to the methyl-accepting chemotaxis (MCP) protein family.</text>
</comment>
<accession>A0A1F6VJA1</accession>
<evidence type="ECO:0000256" key="7">
    <source>
        <dbReference type="PROSITE-ProRule" id="PRU00284"/>
    </source>
</evidence>
<dbReference type="AlphaFoldDB" id="A0A1F6VJA1"/>
<evidence type="ECO:0000256" key="4">
    <source>
        <dbReference type="ARBA" id="ARBA00023136"/>
    </source>
</evidence>
<keyword evidence="4 9" id="KW-0472">Membrane</keyword>
<evidence type="ECO:0000256" key="8">
    <source>
        <dbReference type="SAM" id="Coils"/>
    </source>
</evidence>
<feature type="domain" description="Methyl-accepting transducer" evidence="10">
    <location>
        <begin position="424"/>
        <end position="596"/>
    </location>
</feature>
<keyword evidence="5 7" id="KW-0807">Transducer</keyword>
<evidence type="ECO:0000256" key="1">
    <source>
        <dbReference type="ARBA" id="ARBA00004141"/>
    </source>
</evidence>
<evidence type="ECO:0000256" key="5">
    <source>
        <dbReference type="ARBA" id="ARBA00023224"/>
    </source>
</evidence>
<comment type="caution">
    <text evidence="12">The sequence shown here is derived from an EMBL/GenBank/DDBJ whole genome shotgun (WGS) entry which is preliminary data.</text>
</comment>
<sequence length="632" mass="68735">MKVNWKALRDWRLLGGGKLGGRRTINQRLVILFAVLIGGFVLVGTAYLGVVGLNTAAETTNAKVSEFGFTVDRINVGMLRARREEKDFFTERRGDYLQKHGAAMTAIYGAIDQAERLAPDDESSDLLSEVRSYVKTYHGTFNGVAEALKRAGYDNNSGLLGALRSAIEDVEKLLARQQQQNVELITSVLRMRGIEKDFVQRADDKFISAMTAERDRFAASLGRAVLTADVRAAIEEKMKAYQATFLGLAASYREIADETQAFDGVARKVDPLLGSLAAKKDRTLLDNRAAHTFTTRVITLLFIGVLIAITAVVSLVLFSTRRSITTPLGRLTSTIDAITSGNRDARAKLATGDEMQQLGDALDRMMDERGKFMQTEAENERLNNSIIAILRAVSQLGKGDLTVRVPVHEDITGALGDAINHMSESIGKTLGQASASSEQVVATSKKTRAITSQSRESVLGTAQGMNEIRATIQETAKRIKRLGERSQEIGGIVRLIDTIAERTNMLALNANMQAAQAGEAGRGFMVVAAEVQRLAENAKDAAHQIEKLVGNIQVETSDTIAAMDQAIEEVVEGSELAERAATQMQRNEEMVDTLDDVGKRLLGSVLAFKLPPEYLLPHTAHSEAANSWAAVA</sequence>
<name>A0A1F6VJA1_9PROT</name>
<reference evidence="12 13" key="1">
    <citation type="journal article" date="2016" name="Nat. Commun.">
        <title>Thousands of microbial genomes shed light on interconnected biogeochemical processes in an aquifer system.</title>
        <authorList>
            <person name="Anantharaman K."/>
            <person name="Brown C.T."/>
            <person name="Hug L.A."/>
            <person name="Sharon I."/>
            <person name="Castelle C.J."/>
            <person name="Probst A.J."/>
            <person name="Thomas B.C."/>
            <person name="Singh A."/>
            <person name="Wilkins M.J."/>
            <person name="Karaoz U."/>
            <person name="Brodie E.L."/>
            <person name="Williams K.H."/>
            <person name="Hubbard S.S."/>
            <person name="Banfield J.F."/>
        </authorList>
    </citation>
    <scope>NUCLEOTIDE SEQUENCE [LARGE SCALE GENOMIC DNA]</scope>
</reference>
<feature type="transmembrane region" description="Helical" evidence="9">
    <location>
        <begin position="29"/>
        <end position="50"/>
    </location>
</feature>
<dbReference type="SMART" id="SM01358">
    <property type="entry name" value="HBM"/>
    <property type="match status" value="1"/>
</dbReference>
<keyword evidence="2 9" id="KW-0812">Transmembrane</keyword>
<dbReference type="Pfam" id="PF00672">
    <property type="entry name" value="HAMP"/>
    <property type="match status" value="2"/>
</dbReference>
<keyword evidence="3 9" id="KW-1133">Transmembrane helix</keyword>
<dbReference type="InterPro" id="IPR004090">
    <property type="entry name" value="Chemotax_Me-accpt_rcpt"/>
</dbReference>
<protein>
    <recommendedName>
        <fullName evidence="14">Chemotaxis protein</fullName>
    </recommendedName>
</protein>
<dbReference type="Gene3D" id="6.10.340.10">
    <property type="match status" value="1"/>
</dbReference>
<dbReference type="SMART" id="SM00283">
    <property type="entry name" value="MA"/>
    <property type="match status" value="1"/>
</dbReference>
<feature type="domain" description="HAMP" evidence="11">
    <location>
        <begin position="380"/>
        <end position="431"/>
    </location>
</feature>
<evidence type="ECO:0000313" key="13">
    <source>
        <dbReference type="Proteomes" id="UP000179076"/>
    </source>
</evidence>
<evidence type="ECO:0008006" key="14">
    <source>
        <dbReference type="Google" id="ProtNLM"/>
    </source>
</evidence>
<dbReference type="SMART" id="SM00304">
    <property type="entry name" value="HAMP"/>
    <property type="match status" value="2"/>
</dbReference>
<comment type="subcellular location">
    <subcellularLocation>
        <location evidence="1">Membrane</location>
        <topology evidence="1">Multi-pass membrane protein</topology>
    </subcellularLocation>
</comment>
<dbReference type="SUPFAM" id="SSF58104">
    <property type="entry name" value="Methyl-accepting chemotaxis protein (MCP) signaling domain"/>
    <property type="match status" value="1"/>
</dbReference>
<evidence type="ECO:0000259" key="10">
    <source>
        <dbReference type="PROSITE" id="PS50111"/>
    </source>
</evidence>
<dbReference type="GO" id="GO:0006935">
    <property type="term" value="P:chemotaxis"/>
    <property type="evidence" value="ECO:0007669"/>
    <property type="project" value="InterPro"/>
</dbReference>
<dbReference type="PANTHER" id="PTHR32089:SF119">
    <property type="entry name" value="METHYL-ACCEPTING CHEMOTAXIS PROTEIN CTPL"/>
    <property type="match status" value="1"/>
</dbReference>
<dbReference type="Proteomes" id="UP000179076">
    <property type="component" value="Unassembled WGS sequence"/>
</dbReference>
<dbReference type="Gene3D" id="1.10.287.950">
    <property type="entry name" value="Methyl-accepting chemotaxis protein"/>
    <property type="match status" value="1"/>
</dbReference>
<evidence type="ECO:0000256" key="6">
    <source>
        <dbReference type="ARBA" id="ARBA00029447"/>
    </source>
</evidence>
<evidence type="ECO:0000313" key="12">
    <source>
        <dbReference type="EMBL" id="OGI69713.1"/>
    </source>
</evidence>
<dbReference type="GO" id="GO:0004888">
    <property type="term" value="F:transmembrane signaling receptor activity"/>
    <property type="evidence" value="ECO:0007669"/>
    <property type="project" value="InterPro"/>
</dbReference>
<gene>
    <name evidence="12" type="ORF">A2W18_12810</name>
</gene>
<dbReference type="PRINTS" id="PR00260">
    <property type="entry name" value="CHEMTRNSDUCR"/>
</dbReference>
<dbReference type="EMBL" id="MFSP01000015">
    <property type="protein sequence ID" value="OGI69713.1"/>
    <property type="molecule type" value="Genomic_DNA"/>
</dbReference>
<keyword evidence="8" id="KW-0175">Coiled coil</keyword>
<feature type="coiled-coil region" evidence="8">
    <location>
        <begin position="160"/>
        <end position="187"/>
    </location>
</feature>
<dbReference type="InterPro" id="IPR003660">
    <property type="entry name" value="HAMP_dom"/>
</dbReference>
<dbReference type="PROSITE" id="PS50885">
    <property type="entry name" value="HAMP"/>
    <property type="match status" value="2"/>
</dbReference>
<proteinExistence type="inferred from homology"/>
<dbReference type="InterPro" id="IPR032255">
    <property type="entry name" value="HBM"/>
</dbReference>
<dbReference type="PROSITE" id="PS50111">
    <property type="entry name" value="CHEMOTAXIS_TRANSDUC_2"/>
    <property type="match status" value="1"/>
</dbReference>
<feature type="transmembrane region" description="Helical" evidence="9">
    <location>
        <begin position="297"/>
        <end position="318"/>
    </location>
</feature>
<evidence type="ECO:0000256" key="3">
    <source>
        <dbReference type="ARBA" id="ARBA00022989"/>
    </source>
</evidence>
<evidence type="ECO:0000259" key="11">
    <source>
        <dbReference type="PROSITE" id="PS50885"/>
    </source>
</evidence>
<organism evidence="12 13">
    <name type="scientific">Candidatus Muproteobacteria bacterium RBG_16_60_9</name>
    <dbReference type="NCBI Taxonomy" id="1817755"/>
    <lineage>
        <taxon>Bacteria</taxon>
        <taxon>Pseudomonadati</taxon>
        <taxon>Pseudomonadota</taxon>
        <taxon>Candidatus Muproteobacteria</taxon>
    </lineage>
</organism>
<dbReference type="GO" id="GO:0016020">
    <property type="term" value="C:membrane"/>
    <property type="evidence" value="ECO:0007669"/>
    <property type="project" value="InterPro"/>
</dbReference>
<dbReference type="InterPro" id="IPR004089">
    <property type="entry name" value="MCPsignal_dom"/>
</dbReference>
<evidence type="ECO:0000256" key="9">
    <source>
        <dbReference type="SAM" id="Phobius"/>
    </source>
</evidence>
<dbReference type="PANTHER" id="PTHR32089">
    <property type="entry name" value="METHYL-ACCEPTING CHEMOTAXIS PROTEIN MCPB"/>
    <property type="match status" value="1"/>
</dbReference>